<evidence type="ECO:0000313" key="3">
    <source>
        <dbReference type="Proteomes" id="UP001221757"/>
    </source>
</evidence>
<organism evidence="2 3">
    <name type="scientific">Mycena rosella</name>
    <name type="common">Pink bonnet</name>
    <name type="synonym">Agaricus rosellus</name>
    <dbReference type="NCBI Taxonomy" id="1033263"/>
    <lineage>
        <taxon>Eukaryota</taxon>
        <taxon>Fungi</taxon>
        <taxon>Dikarya</taxon>
        <taxon>Basidiomycota</taxon>
        <taxon>Agaricomycotina</taxon>
        <taxon>Agaricomycetes</taxon>
        <taxon>Agaricomycetidae</taxon>
        <taxon>Agaricales</taxon>
        <taxon>Marasmiineae</taxon>
        <taxon>Mycenaceae</taxon>
        <taxon>Mycena</taxon>
    </lineage>
</organism>
<evidence type="ECO:0000256" key="1">
    <source>
        <dbReference type="SAM" id="SignalP"/>
    </source>
</evidence>
<dbReference type="Proteomes" id="UP001221757">
    <property type="component" value="Unassembled WGS sequence"/>
</dbReference>
<reference evidence="2" key="1">
    <citation type="submission" date="2023-03" db="EMBL/GenBank/DDBJ databases">
        <title>Massive genome expansion in bonnet fungi (Mycena s.s.) driven by repeated elements and novel gene families across ecological guilds.</title>
        <authorList>
            <consortium name="Lawrence Berkeley National Laboratory"/>
            <person name="Harder C.B."/>
            <person name="Miyauchi S."/>
            <person name="Viragh M."/>
            <person name="Kuo A."/>
            <person name="Thoen E."/>
            <person name="Andreopoulos B."/>
            <person name="Lu D."/>
            <person name="Skrede I."/>
            <person name="Drula E."/>
            <person name="Henrissat B."/>
            <person name="Morin E."/>
            <person name="Kohler A."/>
            <person name="Barry K."/>
            <person name="LaButti K."/>
            <person name="Morin E."/>
            <person name="Salamov A."/>
            <person name="Lipzen A."/>
            <person name="Mereny Z."/>
            <person name="Hegedus B."/>
            <person name="Baldrian P."/>
            <person name="Stursova M."/>
            <person name="Weitz H."/>
            <person name="Taylor A."/>
            <person name="Grigoriev I.V."/>
            <person name="Nagy L.G."/>
            <person name="Martin F."/>
            <person name="Kauserud H."/>
        </authorList>
    </citation>
    <scope>NUCLEOTIDE SEQUENCE</scope>
    <source>
        <strain evidence="2">CBHHK067</strain>
    </source>
</reference>
<protein>
    <submittedName>
        <fullName evidence="2">Uncharacterized protein</fullName>
    </submittedName>
</protein>
<dbReference type="EMBL" id="JARKIE010000264">
    <property type="protein sequence ID" value="KAJ7659997.1"/>
    <property type="molecule type" value="Genomic_DNA"/>
</dbReference>
<gene>
    <name evidence="2" type="ORF">B0H17DRAFT_1212704</name>
</gene>
<feature type="chain" id="PRO_5042027147" evidence="1">
    <location>
        <begin position="30"/>
        <end position="75"/>
    </location>
</feature>
<comment type="caution">
    <text evidence="2">The sequence shown here is derived from an EMBL/GenBank/DDBJ whole genome shotgun (WGS) entry which is preliminary data.</text>
</comment>
<keyword evidence="1" id="KW-0732">Signal</keyword>
<sequence>MSGRASRQRLLRAGLFAIALSLRFTHIAGIELSDAVATIAGLNAIPPQHLLPVGNAASLPRSVFEATSGFANDAS</sequence>
<dbReference type="AlphaFoldDB" id="A0AAD7CRI3"/>
<feature type="signal peptide" evidence="1">
    <location>
        <begin position="1"/>
        <end position="29"/>
    </location>
</feature>
<proteinExistence type="predicted"/>
<evidence type="ECO:0000313" key="2">
    <source>
        <dbReference type="EMBL" id="KAJ7659997.1"/>
    </source>
</evidence>
<accession>A0AAD7CRI3</accession>
<keyword evidence="3" id="KW-1185">Reference proteome</keyword>
<name>A0AAD7CRI3_MYCRO</name>